<proteinExistence type="predicted"/>
<dbReference type="EMBL" id="BK015141">
    <property type="protein sequence ID" value="DAD92623.1"/>
    <property type="molecule type" value="Genomic_DNA"/>
</dbReference>
<sequence length="116" mass="13785">MRIKKAGGKVFGAVLTTAERKAMDMEINRQIVEADRRYADDIDAMVLYTLHVHLGFGKKRLRKFYDAFSAEHDRLIQYYQMPDDYTWLCKEMLKRIGVDVEAWNKERKEPDETEKH</sequence>
<evidence type="ECO:0000313" key="1">
    <source>
        <dbReference type="EMBL" id="DAD92623.1"/>
    </source>
</evidence>
<name>A0A8S5NE06_9CAUD</name>
<reference evidence="1" key="1">
    <citation type="journal article" date="2021" name="Proc. Natl. Acad. Sci. U.S.A.">
        <title>A Catalog of Tens of Thousands of Viruses from Human Metagenomes Reveals Hidden Associations with Chronic Diseases.</title>
        <authorList>
            <person name="Tisza M.J."/>
            <person name="Buck C.B."/>
        </authorList>
    </citation>
    <scope>NUCLEOTIDE SEQUENCE</scope>
    <source>
        <strain evidence="1">Ct9JD14</strain>
    </source>
</reference>
<organism evidence="1">
    <name type="scientific">Siphoviridae sp. ct9JD14</name>
    <dbReference type="NCBI Taxonomy" id="2826175"/>
    <lineage>
        <taxon>Viruses</taxon>
        <taxon>Duplodnaviria</taxon>
        <taxon>Heunggongvirae</taxon>
        <taxon>Uroviricota</taxon>
        <taxon>Caudoviricetes</taxon>
    </lineage>
</organism>
<protein>
    <submittedName>
        <fullName evidence="1">Uncharacterized protein</fullName>
    </submittedName>
</protein>
<accession>A0A8S5NE06</accession>